<accession>A0A927BWN8</accession>
<gene>
    <name evidence="3" type="ORF">IDH44_16145</name>
</gene>
<dbReference type="RefSeq" id="WP_190919385.1">
    <property type="nucleotide sequence ID" value="NZ_JACXIZ010000027.1"/>
</dbReference>
<dbReference type="PANTHER" id="PTHR39336:SF1">
    <property type="entry name" value="PYRIDOXAMINE PHOSPHATE OXIDASE FAMILY PROTEIN (AFU_ORTHOLOGUE AFUA_6G11440)"/>
    <property type="match status" value="1"/>
</dbReference>
<keyword evidence="4" id="KW-1185">Reference proteome</keyword>
<evidence type="ECO:0000256" key="1">
    <source>
        <dbReference type="SAM" id="MobiDB-lite"/>
    </source>
</evidence>
<organism evidence="3 4">
    <name type="scientific">Paenibacillus sabuli</name>
    <dbReference type="NCBI Taxonomy" id="2772509"/>
    <lineage>
        <taxon>Bacteria</taxon>
        <taxon>Bacillati</taxon>
        <taxon>Bacillota</taxon>
        <taxon>Bacilli</taxon>
        <taxon>Bacillales</taxon>
        <taxon>Paenibacillaceae</taxon>
        <taxon>Paenibacillus</taxon>
    </lineage>
</organism>
<comment type="caution">
    <text evidence="3">The sequence shown here is derived from an EMBL/GenBank/DDBJ whole genome shotgun (WGS) entry which is preliminary data.</text>
</comment>
<dbReference type="Gene3D" id="2.30.110.10">
    <property type="entry name" value="Electron Transport, Fmn-binding Protein, Chain A"/>
    <property type="match status" value="1"/>
</dbReference>
<dbReference type="InterPro" id="IPR011576">
    <property type="entry name" value="Pyridox_Oxase_N"/>
</dbReference>
<evidence type="ECO:0000313" key="3">
    <source>
        <dbReference type="EMBL" id="MBD2846728.1"/>
    </source>
</evidence>
<dbReference type="SUPFAM" id="SSF50475">
    <property type="entry name" value="FMN-binding split barrel"/>
    <property type="match status" value="1"/>
</dbReference>
<evidence type="ECO:0000259" key="2">
    <source>
        <dbReference type="Pfam" id="PF01243"/>
    </source>
</evidence>
<dbReference type="InterPro" id="IPR012349">
    <property type="entry name" value="Split_barrel_FMN-bd"/>
</dbReference>
<dbReference type="PANTHER" id="PTHR39336">
    <property type="entry name" value="PYRIDOXAMINE PHOSPHATE OXIDASE FAMILY PROTEIN (AFU_ORTHOLOGUE AFUA_6G11440)"/>
    <property type="match status" value="1"/>
</dbReference>
<dbReference type="Pfam" id="PF01243">
    <property type="entry name" value="PNPOx_N"/>
    <property type="match status" value="1"/>
</dbReference>
<feature type="domain" description="Pyridoxamine 5'-phosphate oxidase N-terminal" evidence="2">
    <location>
        <begin position="9"/>
        <end position="129"/>
    </location>
</feature>
<name>A0A927BWN8_9BACL</name>
<reference evidence="3" key="1">
    <citation type="submission" date="2020-09" db="EMBL/GenBank/DDBJ databases">
        <title>A novel bacterium of genus Paenibacillus, isolated from South China Sea.</title>
        <authorList>
            <person name="Huang H."/>
            <person name="Mo K."/>
            <person name="Hu Y."/>
        </authorList>
    </citation>
    <scope>NUCLEOTIDE SEQUENCE</scope>
    <source>
        <strain evidence="3">IB182496</strain>
    </source>
</reference>
<protein>
    <submittedName>
        <fullName evidence="3">Pyridoxamine 5'-phosphate oxidase family protein</fullName>
    </submittedName>
</protein>
<evidence type="ECO:0000313" key="4">
    <source>
        <dbReference type="Proteomes" id="UP000621560"/>
    </source>
</evidence>
<sequence>MGKRWDALQPRHEAFIREQHLFFVASAPLDASGHVNLSPKGHDTLRILSPHRVAYLDLTGSGNETSAHLSENGRLTMMFCAFEGAPNILRLYGTGTVVLPGSAEWEELAPSFTLLPGARQIIAMDISLVQTSCGYSIPFMAYEGERETLQRWAAQQGERGLQQYRKTRNSRSLDDLPTPLGRAAEQSDAGERDDTRGPGETAAGR</sequence>
<dbReference type="Proteomes" id="UP000621560">
    <property type="component" value="Unassembled WGS sequence"/>
</dbReference>
<feature type="region of interest" description="Disordered" evidence="1">
    <location>
        <begin position="160"/>
        <end position="205"/>
    </location>
</feature>
<proteinExistence type="predicted"/>
<dbReference type="EMBL" id="JACXIZ010000027">
    <property type="protein sequence ID" value="MBD2846728.1"/>
    <property type="molecule type" value="Genomic_DNA"/>
</dbReference>
<dbReference type="AlphaFoldDB" id="A0A927BWN8"/>